<evidence type="ECO:0000256" key="1">
    <source>
        <dbReference type="SAM" id="MobiDB-lite"/>
    </source>
</evidence>
<dbReference type="AlphaFoldDB" id="A0A2P5HU44"/>
<evidence type="ECO:0000313" key="3">
    <source>
        <dbReference type="Proteomes" id="UP000094444"/>
    </source>
</evidence>
<feature type="compositionally biased region" description="Basic and acidic residues" evidence="1">
    <location>
        <begin position="19"/>
        <end position="28"/>
    </location>
</feature>
<dbReference type="Proteomes" id="UP000094444">
    <property type="component" value="Unassembled WGS sequence"/>
</dbReference>
<evidence type="ECO:0000313" key="2">
    <source>
        <dbReference type="EMBL" id="POS73773.1"/>
    </source>
</evidence>
<sequence>MPRVRRVVEQSDSSSSDGDNSRVEDRFPSFDSIPTNKRFPLNVEGTYTKWGPQEAFRELIQNWRDAIIESNRLAPQNLCVRREAKGEENGEATPPTGDTEIVYRAFRKDANNTISPECLGFVRYKGRDGHGTIEITNLRASLHTKHLRLGNTSKENRDDLAGTHGEGLKLAALTLMRSDQNHRLFWRTTGFNLSFNFDEDGCLLAERFQILDKGRAIPRGGDISIAPTPHGDLLTSEDLKGNLYLKGLLLSESIAVKSASISGHPIGFGYNFAYGKTNRERESLTCPNDESRAICLILSNALKIRTDLAGRNSYLVRKIEGMGRQPFRLTDKLWGILFHHGLVYSCDKGAQRYYKKAWTVPVPGTTFATSVNRLLQACIRTCPQTSEMTLEFVDPGQVHLDVYIIKAKAEARVHMRWLFLDAVKAVLGLVGGVAEADVAAHAVKSLFSDLLEQVPREIFLQQGCLTLPEYNMKQERHRAEQRLANHRMMEVRIIDQKYESGSGLSVEWAVNSRQPEDDSIIEVQCHRTSTCSHLQDHVLIAADGIYSGENILYDPELSRGSMG</sequence>
<name>A0A2P5HU44_DIAHE</name>
<gene>
    <name evidence="2" type="ORF">DHEL01_v207826</name>
</gene>
<protein>
    <submittedName>
        <fullName evidence="2">Uncharacterized protein</fullName>
    </submittedName>
</protein>
<keyword evidence="3" id="KW-1185">Reference proteome</keyword>
<comment type="caution">
    <text evidence="2">The sequence shown here is derived from an EMBL/GenBank/DDBJ whole genome shotgun (WGS) entry which is preliminary data.</text>
</comment>
<dbReference type="EMBL" id="MAVT02000735">
    <property type="protein sequence ID" value="POS73773.1"/>
    <property type="molecule type" value="Genomic_DNA"/>
</dbReference>
<organism evidence="2 3">
    <name type="scientific">Diaporthe helianthi</name>
    <dbReference type="NCBI Taxonomy" id="158607"/>
    <lineage>
        <taxon>Eukaryota</taxon>
        <taxon>Fungi</taxon>
        <taxon>Dikarya</taxon>
        <taxon>Ascomycota</taxon>
        <taxon>Pezizomycotina</taxon>
        <taxon>Sordariomycetes</taxon>
        <taxon>Sordariomycetidae</taxon>
        <taxon>Diaporthales</taxon>
        <taxon>Diaporthaceae</taxon>
        <taxon>Diaporthe</taxon>
    </lineage>
</organism>
<feature type="region of interest" description="Disordered" evidence="1">
    <location>
        <begin position="1"/>
        <end position="35"/>
    </location>
</feature>
<dbReference type="OrthoDB" id="5376140at2759"/>
<proteinExistence type="predicted"/>
<accession>A0A2P5HU44</accession>
<reference evidence="2" key="1">
    <citation type="submission" date="2017-09" db="EMBL/GenBank/DDBJ databases">
        <title>Polyketide synthases of a Diaporthe helianthi virulent isolate.</title>
        <authorList>
            <person name="Baroncelli R."/>
        </authorList>
    </citation>
    <scope>NUCLEOTIDE SEQUENCE [LARGE SCALE GENOMIC DNA]</scope>
    <source>
        <strain evidence="2">7/96</strain>
    </source>
</reference>
<dbReference type="InParanoid" id="A0A2P5HU44"/>